<evidence type="ECO:0000259" key="11">
    <source>
        <dbReference type="Pfam" id="PF13954"/>
    </source>
</evidence>
<accession>A0ABY3S4E4</accession>
<dbReference type="InterPro" id="IPR025885">
    <property type="entry name" value="PapC_N"/>
</dbReference>
<dbReference type="InterPro" id="IPR000015">
    <property type="entry name" value="Fimb_usher"/>
</dbReference>
<feature type="signal peptide" evidence="10">
    <location>
        <begin position="1"/>
        <end position="20"/>
    </location>
</feature>
<evidence type="ECO:0000256" key="3">
    <source>
        <dbReference type="ARBA" id="ARBA00022448"/>
    </source>
</evidence>
<evidence type="ECO:0000256" key="10">
    <source>
        <dbReference type="SAM" id="SignalP"/>
    </source>
</evidence>
<protein>
    <submittedName>
        <fullName evidence="12">Outer membrane usher protein YraJ</fullName>
    </submittedName>
</protein>
<evidence type="ECO:0000256" key="8">
    <source>
        <dbReference type="ARBA" id="ARBA00023136"/>
    </source>
</evidence>
<dbReference type="EMBL" id="CP087880">
    <property type="protein sequence ID" value="UGS41331.1"/>
    <property type="molecule type" value="Genomic_DNA"/>
</dbReference>
<evidence type="ECO:0000256" key="7">
    <source>
        <dbReference type="ARBA" id="ARBA00022729"/>
    </source>
</evidence>
<keyword evidence="5" id="KW-1029">Fimbrium biogenesis</keyword>
<reference evidence="12 13" key="1">
    <citation type="journal article" date="2022" name="Int. J. Syst. Evol. Microbiol.">
        <title>Pseudocitrobacter corydidari sp. nov., isolated from the Asian emerald cockroach Corydidarum magnifica.</title>
        <authorList>
            <person name="Guzman J."/>
            <person name="Poehlein A."/>
            <person name="Glaeser S.P."/>
            <person name="Schwengers O."/>
            <person name="Blom J."/>
            <person name="Hollensteiner J."/>
            <person name="Kampfer P."/>
            <person name="Vilcinskas A."/>
        </authorList>
    </citation>
    <scope>NUCLEOTIDE SEQUENCE [LARGE SCALE GENOMIC DNA]</scope>
    <source>
        <strain evidence="12">G163CM</strain>
    </source>
</reference>
<dbReference type="InterPro" id="IPR037224">
    <property type="entry name" value="PapC_N_sf"/>
</dbReference>
<dbReference type="PANTHER" id="PTHR30451:SF21">
    <property type="entry name" value="FIMBRIAL USHER DOMAIN-CONTAINING PROTEIN YDET-RELATED"/>
    <property type="match status" value="1"/>
</dbReference>
<evidence type="ECO:0000256" key="9">
    <source>
        <dbReference type="ARBA" id="ARBA00023237"/>
    </source>
</evidence>
<feature type="chain" id="PRO_5047272165" evidence="10">
    <location>
        <begin position="21"/>
        <end position="824"/>
    </location>
</feature>
<organism evidence="12 13">
    <name type="scientific">Pseudocitrobacter corydidari</name>
    <dbReference type="NCBI Taxonomy" id="2891570"/>
    <lineage>
        <taxon>Bacteria</taxon>
        <taxon>Pseudomonadati</taxon>
        <taxon>Pseudomonadota</taxon>
        <taxon>Gammaproteobacteria</taxon>
        <taxon>Enterobacterales</taxon>
        <taxon>Enterobacteriaceae</taxon>
        <taxon>Pseudocitrobacter</taxon>
    </lineage>
</organism>
<evidence type="ECO:0000256" key="4">
    <source>
        <dbReference type="ARBA" id="ARBA00022452"/>
    </source>
</evidence>
<dbReference type="Pfam" id="PF00577">
    <property type="entry name" value="Usher"/>
    <property type="match status" value="1"/>
</dbReference>
<keyword evidence="9" id="KW-0998">Cell outer membrane</keyword>
<feature type="domain" description="PapC N-terminal" evidence="11">
    <location>
        <begin position="24"/>
        <end position="169"/>
    </location>
</feature>
<evidence type="ECO:0000313" key="12">
    <source>
        <dbReference type="EMBL" id="UGS41331.1"/>
    </source>
</evidence>
<dbReference type="Gene3D" id="2.60.40.2610">
    <property type="entry name" value="Outer membrane usher protein FimD, plug domain"/>
    <property type="match status" value="1"/>
</dbReference>
<dbReference type="InterPro" id="IPR043142">
    <property type="entry name" value="PapC-like_C_sf"/>
</dbReference>
<dbReference type="PANTHER" id="PTHR30451">
    <property type="entry name" value="OUTER MEMBRANE USHER PROTEIN"/>
    <property type="match status" value="1"/>
</dbReference>
<evidence type="ECO:0000313" key="13">
    <source>
        <dbReference type="Proteomes" id="UP001199659"/>
    </source>
</evidence>
<proteinExistence type="inferred from homology"/>
<evidence type="ECO:0000256" key="2">
    <source>
        <dbReference type="ARBA" id="ARBA00008064"/>
    </source>
</evidence>
<evidence type="ECO:0000256" key="6">
    <source>
        <dbReference type="ARBA" id="ARBA00022692"/>
    </source>
</evidence>
<evidence type="ECO:0000256" key="5">
    <source>
        <dbReference type="ARBA" id="ARBA00022558"/>
    </source>
</evidence>
<dbReference type="Gene3D" id="3.10.20.410">
    <property type="match status" value="1"/>
</dbReference>
<keyword evidence="7 10" id="KW-0732">Signal</keyword>
<dbReference type="Proteomes" id="UP001199659">
    <property type="component" value="Chromosome"/>
</dbReference>
<evidence type="ECO:0000256" key="1">
    <source>
        <dbReference type="ARBA" id="ARBA00004571"/>
    </source>
</evidence>
<dbReference type="SUPFAM" id="SSF141729">
    <property type="entry name" value="FimD N-terminal domain-like"/>
    <property type="match status" value="1"/>
</dbReference>
<dbReference type="RefSeq" id="WP_231828003.1">
    <property type="nucleotide sequence ID" value="NZ_CP087880.1"/>
</dbReference>
<name>A0ABY3S4E4_9ENTR</name>
<dbReference type="Gene3D" id="2.60.40.2070">
    <property type="match status" value="1"/>
</dbReference>
<keyword evidence="8" id="KW-0472">Membrane</keyword>
<sequence length="824" mass="89553">MKKKLLLNALLLCSPLKGWAALSFDLSALESNGSELTEYTKQQLSQVDQQLPGTYPVDVILNGQKIGTEAIRFVKCDAELCPVVSPKMITRWGISPAHFASDEVKDENTPLEMHFEHALSGASVKLSANATKLLLDIPQKYLLDDKENFLASVTEESLPALFLSYYYNGQRNVSPDADDNDQHFATLNNGINLGPWRVRQSANVVKSSGQDVRWQPTQTFVGRDILSLMSRLIMGQTTTAGRVFDSFGFKGVSLSSIDEMLPDSQRNYAPIIRGIALSQATVEIRQEGNLIYQKSIPAGSFELNDVVPNNSSGDLEVTVRESTGEVRKFIQPYAQTPKMVRKGQLRYELSSGSYDNGNSGGDNDIFVQAEGLYGVGNTVTVFSGAMASDSYQSGVAGLGLSLGDFGGISLEMDTSRNKKAKRIDAGSGYATRINYSKYFATTATTLQASYQQSIDRGYLNYADYQARFGVTRDTDNLPGDTRRQWQVSLNQDLADFGSFSFNYYSQQSWDNVYQSKTLNASYNVNWRGVSAGVSYSTSDITNRTRYKDNVLALNVVLPFSTLWGQPSQARINHSYITSRSGLSQNQTTVSGSLLRESNLNYSLSQTWAQDQTGQAARVQYDGGSGSVNAAYSRNNNGFSQYSLGSSGAVVFHPGGVTLGQSISPKEPFAIISAPGASNVSVTTKSGVKTDGRGYAIVPALTAYRQNSIGIDSTTADDFTTLTSTQTQATPGFGTAIAANFGTNIGRKAWLQVLYRHKPLSLGTELQGSNGATGIVDDKGYAWITGLSDDEVLSADAGGTQCRVHIHYERLVLTKDIYTGAVECE</sequence>
<comment type="subcellular location">
    <subcellularLocation>
        <location evidence="1">Cell outer membrane</location>
        <topology evidence="1">Multi-pass membrane protein</topology>
    </subcellularLocation>
</comment>
<dbReference type="InterPro" id="IPR042186">
    <property type="entry name" value="FimD_plug_dom"/>
</dbReference>
<dbReference type="Gene3D" id="2.60.40.3110">
    <property type="match status" value="1"/>
</dbReference>
<keyword evidence="6" id="KW-0812">Transmembrane</keyword>
<keyword evidence="4" id="KW-1134">Transmembrane beta strand</keyword>
<keyword evidence="3" id="KW-0813">Transport</keyword>
<comment type="similarity">
    <text evidence="2">Belongs to the fimbrial export usher family.</text>
</comment>
<dbReference type="Pfam" id="PF13954">
    <property type="entry name" value="PapC_N"/>
    <property type="match status" value="1"/>
</dbReference>
<keyword evidence="13" id="KW-1185">Reference proteome</keyword>
<gene>
    <name evidence="12" type="primary">yraJ_1</name>
    <name evidence="12" type="ORF">G163CM_20330</name>
</gene>